<feature type="region of interest" description="Disordered" evidence="1">
    <location>
        <begin position="17"/>
        <end position="42"/>
    </location>
</feature>
<accession>A0AA35MJW5</accession>
<dbReference type="GO" id="GO:0005544">
    <property type="term" value="F:calcium-dependent phospholipid binding"/>
    <property type="evidence" value="ECO:0007669"/>
    <property type="project" value="InterPro"/>
</dbReference>
<keyword evidence="3" id="KW-1185">Reference proteome</keyword>
<proteinExistence type="predicted"/>
<dbReference type="Proteomes" id="UP001160390">
    <property type="component" value="Unassembled WGS sequence"/>
</dbReference>
<organism evidence="2 3">
    <name type="scientific">Clonostachys chloroleuca</name>
    <dbReference type="NCBI Taxonomy" id="1926264"/>
    <lineage>
        <taxon>Eukaryota</taxon>
        <taxon>Fungi</taxon>
        <taxon>Dikarya</taxon>
        <taxon>Ascomycota</taxon>
        <taxon>Pezizomycotina</taxon>
        <taxon>Sordariomycetes</taxon>
        <taxon>Hypocreomycetidae</taxon>
        <taxon>Hypocreales</taxon>
        <taxon>Bionectriaceae</taxon>
        <taxon>Clonostachys</taxon>
    </lineage>
</organism>
<dbReference type="InterPro" id="IPR037104">
    <property type="entry name" value="Annexin_sf"/>
</dbReference>
<evidence type="ECO:0000313" key="2">
    <source>
        <dbReference type="EMBL" id="CAI6097491.1"/>
    </source>
</evidence>
<protein>
    <submittedName>
        <fullName evidence="2">Uncharacterized protein</fullName>
    </submittedName>
</protein>
<reference evidence="2" key="1">
    <citation type="submission" date="2023-01" db="EMBL/GenBank/DDBJ databases">
        <authorList>
            <person name="Piombo E."/>
        </authorList>
    </citation>
    <scope>NUCLEOTIDE SEQUENCE</scope>
</reference>
<dbReference type="EMBL" id="CABFNP030001292">
    <property type="protein sequence ID" value="CAI6097491.1"/>
    <property type="molecule type" value="Genomic_DNA"/>
</dbReference>
<gene>
    <name evidence="2" type="ORF">CCHLO57077_00008706</name>
</gene>
<sequence>MIPDRINIQTLSQIELEDTATESTPLEPASIPKSHPTTETVPSVDSIIEEPRAILQGSERKGINVPKHILARFKDKAPALMEACYVVALGKWESERYWSNFWYHGDKIRREPLIESLKGRTNEEIRCIKRGFLDRKYDNGLERCLKSELEEIKFKKAVFLVLQKRQMEEFDSSG</sequence>
<dbReference type="SUPFAM" id="SSF47874">
    <property type="entry name" value="Annexin"/>
    <property type="match status" value="1"/>
</dbReference>
<evidence type="ECO:0000256" key="1">
    <source>
        <dbReference type="SAM" id="MobiDB-lite"/>
    </source>
</evidence>
<name>A0AA35MJW5_9HYPO</name>
<dbReference type="GO" id="GO:0005509">
    <property type="term" value="F:calcium ion binding"/>
    <property type="evidence" value="ECO:0007669"/>
    <property type="project" value="InterPro"/>
</dbReference>
<evidence type="ECO:0000313" key="3">
    <source>
        <dbReference type="Proteomes" id="UP001160390"/>
    </source>
</evidence>
<dbReference type="AlphaFoldDB" id="A0AA35MJW5"/>
<comment type="caution">
    <text evidence="2">The sequence shown here is derived from an EMBL/GenBank/DDBJ whole genome shotgun (WGS) entry which is preliminary data.</text>
</comment>